<dbReference type="CDD" id="cd05402">
    <property type="entry name" value="NT_PAP_TUTase"/>
    <property type="match status" value="1"/>
</dbReference>
<evidence type="ECO:0000313" key="3">
    <source>
        <dbReference type="Proteomes" id="UP000826195"/>
    </source>
</evidence>
<dbReference type="InterPro" id="IPR013087">
    <property type="entry name" value="Znf_C2H2_type"/>
</dbReference>
<dbReference type="GO" id="GO:0008270">
    <property type="term" value="F:zinc ion binding"/>
    <property type="evidence" value="ECO:0007669"/>
    <property type="project" value="InterPro"/>
</dbReference>
<dbReference type="GO" id="GO:0031123">
    <property type="term" value="P:RNA 3'-end processing"/>
    <property type="evidence" value="ECO:0007669"/>
    <property type="project" value="TreeGrafter"/>
</dbReference>
<dbReference type="SUPFAM" id="SSF81631">
    <property type="entry name" value="PAP/OAS1 substrate-binding domain"/>
    <property type="match status" value="1"/>
</dbReference>
<accession>A0AAV7IM72</accession>
<dbReference type="InterPro" id="IPR054708">
    <property type="entry name" value="MTPAP-like_central"/>
</dbReference>
<feature type="domain" description="C2H2-type" evidence="1">
    <location>
        <begin position="391"/>
        <end position="413"/>
    </location>
</feature>
<dbReference type="GO" id="GO:0003676">
    <property type="term" value="F:nucleic acid binding"/>
    <property type="evidence" value="ECO:0007669"/>
    <property type="project" value="InterPro"/>
</dbReference>
<dbReference type="SMART" id="SM00355">
    <property type="entry name" value="ZnF_C2H2"/>
    <property type="match status" value="23"/>
</dbReference>
<dbReference type="InterPro" id="IPR043519">
    <property type="entry name" value="NT_sf"/>
</dbReference>
<dbReference type="Gene3D" id="1.10.1410.10">
    <property type="match status" value="1"/>
</dbReference>
<dbReference type="SMART" id="SM00451">
    <property type="entry name" value="ZnF_U1"/>
    <property type="match status" value="12"/>
</dbReference>
<gene>
    <name evidence="2" type="ORF">KQX54_008752</name>
</gene>
<feature type="domain" description="C2H2-type" evidence="1">
    <location>
        <begin position="740"/>
        <end position="762"/>
    </location>
</feature>
<protein>
    <recommendedName>
        <fullName evidence="1">C2H2-type domain-containing protein</fullName>
    </recommendedName>
</protein>
<feature type="domain" description="C2H2-type" evidence="1">
    <location>
        <begin position="1437"/>
        <end position="1459"/>
    </location>
</feature>
<comment type="caution">
    <text evidence="2">The sequence shown here is derived from an EMBL/GenBank/DDBJ whole genome shotgun (WGS) entry which is preliminary data.</text>
</comment>
<dbReference type="PROSITE" id="PS00028">
    <property type="entry name" value="ZINC_FINGER_C2H2_1"/>
    <property type="match status" value="5"/>
</dbReference>
<organism evidence="2 3">
    <name type="scientific">Cotesia glomerata</name>
    <name type="common">Lepidopteran parasitic wasp</name>
    <name type="synonym">Apanteles glomeratus</name>
    <dbReference type="NCBI Taxonomy" id="32391"/>
    <lineage>
        <taxon>Eukaryota</taxon>
        <taxon>Metazoa</taxon>
        <taxon>Ecdysozoa</taxon>
        <taxon>Arthropoda</taxon>
        <taxon>Hexapoda</taxon>
        <taxon>Insecta</taxon>
        <taxon>Pterygota</taxon>
        <taxon>Neoptera</taxon>
        <taxon>Endopterygota</taxon>
        <taxon>Hymenoptera</taxon>
        <taxon>Apocrita</taxon>
        <taxon>Ichneumonoidea</taxon>
        <taxon>Braconidae</taxon>
        <taxon>Microgastrinae</taxon>
        <taxon>Cotesia</taxon>
    </lineage>
</organism>
<reference evidence="2 3" key="1">
    <citation type="journal article" date="2021" name="J. Hered.">
        <title>A chromosome-level genome assembly of the parasitoid wasp, Cotesia glomerata (Hymenoptera: Braconidae).</title>
        <authorList>
            <person name="Pinto B.J."/>
            <person name="Weis J.J."/>
            <person name="Gamble T."/>
            <person name="Ode P.J."/>
            <person name="Paul R."/>
            <person name="Zaspel J.M."/>
        </authorList>
    </citation>
    <scope>NUCLEOTIDE SEQUENCE [LARGE SCALE GENOMIC DNA]</scope>
    <source>
        <strain evidence="2">CgM1</strain>
    </source>
</reference>
<dbReference type="PANTHER" id="PTHR12271">
    <property type="entry name" value="POLY A POLYMERASE CID PAP -RELATED"/>
    <property type="match status" value="1"/>
</dbReference>
<evidence type="ECO:0000313" key="2">
    <source>
        <dbReference type="EMBL" id="KAH0554247.1"/>
    </source>
</evidence>
<dbReference type="InterPro" id="IPR003604">
    <property type="entry name" value="Matrin/U1-like-C_Znf_C2H2"/>
</dbReference>
<dbReference type="Pfam" id="PF22600">
    <property type="entry name" value="MTPAP-like_central"/>
    <property type="match status" value="1"/>
</dbReference>
<dbReference type="SUPFAM" id="SSF81301">
    <property type="entry name" value="Nucleotidyltransferase"/>
    <property type="match status" value="1"/>
</dbReference>
<evidence type="ECO:0000259" key="1">
    <source>
        <dbReference type="PROSITE" id="PS00028"/>
    </source>
</evidence>
<sequence>MPSRKRKNHKKKICGNLDDEDKLTTCFICCVQEKWQEHKEKPEHKSKLHLFEDSFKDISEENVRCKLCKSLVSKLAFQKHASKKHKLIPWYRPENEFTTFFKNSITNIGDEYRCHSCEETHYYWYESIKHTEETSHSKNWQKFTRLNDLNTNELTEKISQQFVTNGIILLSYTQLQCWICDCVIVGHENASKHIINETHQNNLLKKKELMSGTCSTVSSTVNVAEDHFPTYFKNFIIKRHNDYFCNLCDKNYLLLCSVMNHIEDLEHKELLSQKRLSLSIGSAPCKPNICEVLVKNNIFQSNSQQLECYSCSFIISSYSTLEDHINSQNHKINLGFVSATNISLSLQINDTVLINENDDTMKQLVQSSESKEDFSKDLDNFIRKNQYGYYCYLCNIQFSTSSDTMMHLNHQEHIDLMAVNEISQVIVNPASPNYYPENHVMCKLCNINIPKNSVVEHAINNHQSIPWFKPDNEFITYFKNFITPKNDYYCYICNKSNKRWYLALEHVKSFKHSDCIKMFINDSDINEAALPLKECEKYANNSIFPFTFTQLRCWKCNYIIDGYENAEKHISSDEHEKILKNISANEVPEEIVINDSHVILQKPDFNNFTDDDDKSSICKIKTNNSTDQFNLSDSLEKSIDVNESKVSTSLGYASANTESAINNNSSDININLLSSTLQDLSINKISDKIISNENQDHVNAAIAIKQNNCVPDKKSLPELEDIYVKYFENCIFTWSNRYYCSLCQVCLLTEKMTAEHMKEPFHENQLDLRRKYISSGDGLPYLPNSYEKLVRNNIFYKNSSSLFCFSCQCDLGKYKNAEDHIKDENHLSSFTNAFNFTDGTSTENVDVLMQPTLSPLPESKDHFVMYFNNFIEKRRDGYGCHLCQIQFIYLFDVGAHINSKNHQKLMNRTKKSARPIECGLDLYELCVRNGVFQKYADYLECFTCGYSIGINLVEAHIGNKKHKHKLPSSISTFKTLSQSEITANNNPIFDTKISEFGSEDTSNDEVKNDLEELYLKCFENYILVRYHNYFCNLCETDLSTPSSVLSHIHDSDHQNLWMEKRRNQDAVENKVLYIPNLIEILVRNNIFLIHNSTLKCVSCECTISTYICAEQHVNGYQHKANHATVLENKNESVSDLLLDSREDFATYLINFIEKRRIDYYCHLCCVDLSPSAVMTHVKDNNHHGLVKYKKLTSDFKSQYYLYLLEMCVRNSLFQVNSIELKCFKCQVFFKLTSSNIEEHVHSEEHETKSQDDCTEKSAVSTIANQVIGSDLYPRIFNFSNLSAPSEVNDLISKCYNNYIYYHADDYFCNLCNLTLSSLQITAHLEYPDHQILVRQKKIGKKIMPMPAYMSDIHEVFIRNNIFQIDSNSLYCFTCDCPVYLSEKHVDTEEHKDNLKSFTLKVFESTLISDNIRLNESENDYKQYFENFIFKDRLDYFCYACLKSLKTSLLVNIHINDETHKSNVIEKKQDMNIMIDIPQMSNVYQKLVRNNIVAHKSQNMKCYSCHYVLPSIIDVELHIESKFHQQKHGPVIIEPSGKQDTLWTDQSISDSSKVLNISQTNTKTLISLRAPVVELKESKITSRNVLTRDVFYYNDAKKSVVYCIVCSQKLESRVYLHVHLTGHFWQLFTNKNTRDLMELTNINSGVKMIVNNEESFVVRPVLYDPMLQKRKTFLKYQSKLPNNDSSNKNAAVPQQLYLNAKDNEIFRDEIGKEGLKDDNDLSLIDIDEDETPKKIDIYAIDQELQYINQLSLNRICIINEDKIYCMICRKSIAYSVRIVYEHFRSIEHSFFLMQMIQDHIKFQDVPDELSDLSLAREFMEDKNYRHVVCHVCDLTDHRVVPNTNEALKDHINQYKHLKSKCKLNSDLQQFKTDFHARLERSWSNTQRYWCVICSEQFKYEKKFYKHLSSKHHHKRCEKYVAYEDFVCDFCPPCGLLFYGFKNTLTYHSDCQFHQYYADRPFYSITRLPTAVEDLLANTEKMMASKIEELDLVKILMEHEEKSLIDDLKYTINNFMKAEVYPLGSRVSGIGSTSSDFDLFVDCNNLYYKGTIETDTSELLKEVEHALKQNEDIWTIKRTVLDCRIPIITITHQLTSIDCDLSFINGLSVESSKLVKSYIDKFPLCRQLILFVKDWINISNLGGEDGICSYAIAWMMIYYLQTKFILPNVAALIIAKGKSQLIGGWETGASTDFSIADSDYNFKDLLKGFFIMCAGFDYKNNIICPLLGRPVRKLDIVKPEKLTNLPDEMKLYKTFVTKNKKAQRFSLDSVMAVQDPYDFSNNLTKAVKKSTMYRFKTYCSLSGEKLAN</sequence>
<keyword evidence="3" id="KW-1185">Reference proteome</keyword>
<proteinExistence type="predicted"/>
<dbReference type="Gene3D" id="3.30.460.10">
    <property type="entry name" value="Beta Polymerase, domain 2"/>
    <property type="match status" value="1"/>
</dbReference>
<name>A0AAV7IM72_COTGL</name>
<dbReference type="Proteomes" id="UP000826195">
    <property type="component" value="Unassembled WGS sequence"/>
</dbReference>
<feature type="domain" description="C2H2-type" evidence="1">
    <location>
        <begin position="245"/>
        <end position="267"/>
    </location>
</feature>
<feature type="domain" description="C2H2-type" evidence="1">
    <location>
        <begin position="1889"/>
        <end position="1911"/>
    </location>
</feature>
<dbReference type="EMBL" id="JAHXZJ010001119">
    <property type="protein sequence ID" value="KAH0554247.1"/>
    <property type="molecule type" value="Genomic_DNA"/>
</dbReference>
<dbReference type="PANTHER" id="PTHR12271:SF66">
    <property type="entry name" value="TERMINAL URIDYLYLTRANSFERASE TAILOR"/>
    <property type="match status" value="1"/>
</dbReference>
<dbReference type="GO" id="GO:0050265">
    <property type="term" value="F:RNA uridylyltransferase activity"/>
    <property type="evidence" value="ECO:0007669"/>
    <property type="project" value="TreeGrafter"/>
</dbReference>